<dbReference type="AlphaFoldDB" id="D1VSS4"/>
<dbReference type="PANTHER" id="PTHR30050:SF10">
    <property type="entry name" value="PHAGE-LIKE ELEMENT PBSX PROTEIN XKDC"/>
    <property type="match status" value="1"/>
</dbReference>
<dbReference type="Proteomes" id="UP000005711">
    <property type="component" value="Unassembled WGS sequence"/>
</dbReference>
<protein>
    <recommendedName>
        <fullName evidence="1">Chromosomal replication initiator protein DnaA ATPAse domain-containing protein</fullName>
    </recommendedName>
</protein>
<evidence type="ECO:0000313" key="3">
    <source>
        <dbReference type="Proteomes" id="UP000005711"/>
    </source>
</evidence>
<dbReference type="Pfam" id="PF00308">
    <property type="entry name" value="Bac_DnaA"/>
    <property type="match status" value="1"/>
</dbReference>
<dbReference type="InterPro" id="IPR013317">
    <property type="entry name" value="DnaA_dom"/>
</dbReference>
<sequence>MANIKACREVKNSGMAQLLNYSFNNYKVKSNWQADIKRRAMANANTKDWFFIGGQSGSGKTHICCAIANYQRRKGVRVKYIVWTDTINKLKDFEDDSYMSELKKVECLYIDDLFKKIGTKYNDGLTSSDITKTWELINYRNLNNLKTIISSEMTLIDILNVDESLGSRIKQSAKNYIVTVPGDVRKNMRINQMSFMDN</sequence>
<dbReference type="PANTHER" id="PTHR30050">
    <property type="entry name" value="CHROMOSOMAL REPLICATION INITIATOR PROTEIN DNAA"/>
    <property type="match status" value="1"/>
</dbReference>
<dbReference type="Gene3D" id="3.40.50.300">
    <property type="entry name" value="P-loop containing nucleotide triphosphate hydrolases"/>
    <property type="match status" value="1"/>
</dbReference>
<dbReference type="EMBL" id="ADDO01000023">
    <property type="protein sequence ID" value="EFA90382.1"/>
    <property type="molecule type" value="Genomic_DNA"/>
</dbReference>
<name>D1VSS4_9FIRM</name>
<accession>D1VSS4</accession>
<feature type="domain" description="Chromosomal replication initiator protein DnaA ATPAse" evidence="1">
    <location>
        <begin position="21"/>
        <end position="169"/>
    </location>
</feature>
<organism evidence="2 3">
    <name type="scientific">Peptoniphilus lacrimalis 315-B</name>
    <dbReference type="NCBI Taxonomy" id="596330"/>
    <lineage>
        <taxon>Bacteria</taxon>
        <taxon>Bacillati</taxon>
        <taxon>Bacillota</taxon>
        <taxon>Tissierellia</taxon>
        <taxon>Tissierellales</taxon>
        <taxon>Peptoniphilaceae</taxon>
        <taxon>Peptoniphilus</taxon>
    </lineage>
</organism>
<dbReference type="InterPro" id="IPR027417">
    <property type="entry name" value="P-loop_NTPase"/>
</dbReference>
<evidence type="ECO:0000259" key="1">
    <source>
        <dbReference type="Pfam" id="PF00308"/>
    </source>
</evidence>
<gene>
    <name evidence="2" type="ORF">HMPREF0628_1078</name>
</gene>
<comment type="caution">
    <text evidence="2">The sequence shown here is derived from an EMBL/GenBank/DDBJ whole genome shotgun (WGS) entry which is preliminary data.</text>
</comment>
<proteinExistence type="predicted"/>
<dbReference type="GO" id="GO:0006260">
    <property type="term" value="P:DNA replication"/>
    <property type="evidence" value="ECO:0007669"/>
    <property type="project" value="TreeGrafter"/>
</dbReference>
<dbReference type="SUPFAM" id="SSF52540">
    <property type="entry name" value="P-loop containing nucleoside triphosphate hydrolases"/>
    <property type="match status" value="1"/>
</dbReference>
<reference evidence="2 3" key="1">
    <citation type="submission" date="2009-12" db="EMBL/GenBank/DDBJ databases">
        <title>Genome Sequence of Peptoniphilus lacrimalis 315-B.</title>
        <authorList>
            <person name="Durkin A.S."/>
            <person name="Madupu R."/>
            <person name="Torralba M."/>
            <person name="Methe B."/>
            <person name="Sutton G."/>
            <person name="Strausberg R.L."/>
            <person name="Nelson K.E."/>
        </authorList>
    </citation>
    <scope>NUCLEOTIDE SEQUENCE [LARGE SCALE GENOMIC DNA]</scope>
    <source>
        <strain evidence="2 3">315-B</strain>
    </source>
</reference>
<keyword evidence="3" id="KW-1185">Reference proteome</keyword>
<evidence type="ECO:0000313" key="2">
    <source>
        <dbReference type="EMBL" id="EFA90382.1"/>
    </source>
</evidence>
<dbReference type="eggNOG" id="COG1484">
    <property type="taxonomic scope" value="Bacteria"/>
</dbReference>